<dbReference type="Pfam" id="PF00440">
    <property type="entry name" value="TetR_N"/>
    <property type="match status" value="1"/>
</dbReference>
<sequence>MKGFISVADFLAAAAYFLFISSDNQKERRGMAGNKKINRREEILQALAEMLESNEGASRITTAKLAKQVGVSEAALYRHFPSKARMFEGLIEFIEESLMSRINRIFDEEKDTLNRIRLVMQLLLAFAERNPGLTRILSGHALMFENERLRDRINQLFERIETSLRQILRERKIREGKSFPVDENILAAQLLGQVEGSLNRFVRSDFKYLPTANFDEYWALLSAQIK</sequence>
<name>D2YEW3_VIBMI</name>
<dbReference type="SUPFAM" id="SSF48498">
    <property type="entry name" value="Tetracyclin repressor-like, C-terminal domain"/>
    <property type="match status" value="1"/>
</dbReference>
<comment type="similarity">
    <text evidence="6">Belongs to the nucleoid occlusion factor SlmA family.</text>
</comment>
<evidence type="ECO:0000256" key="6">
    <source>
        <dbReference type="HAMAP-Rule" id="MF_01839"/>
    </source>
</evidence>
<keyword evidence="1 6" id="KW-0963">Cytoplasm</keyword>
<dbReference type="GO" id="GO:0003700">
    <property type="term" value="F:DNA-binding transcription factor activity"/>
    <property type="evidence" value="ECO:0007669"/>
    <property type="project" value="TreeGrafter"/>
</dbReference>
<dbReference type="GO" id="GO:0010974">
    <property type="term" value="P:negative regulation of division septum assembly"/>
    <property type="evidence" value="ECO:0007669"/>
    <property type="project" value="InterPro"/>
</dbReference>
<feature type="domain" description="HTH tetR-type" evidence="8">
    <location>
        <begin position="37"/>
        <end position="98"/>
    </location>
</feature>
<dbReference type="InterPro" id="IPR001647">
    <property type="entry name" value="HTH_TetR"/>
</dbReference>
<dbReference type="Pfam" id="PF22276">
    <property type="entry name" value="SlmA-like_C"/>
    <property type="match status" value="1"/>
</dbReference>
<dbReference type="InterPro" id="IPR036271">
    <property type="entry name" value="Tet_transcr_reg_TetR-rel_C_sf"/>
</dbReference>
<dbReference type="PROSITE" id="PS50977">
    <property type="entry name" value="HTH_TETR_2"/>
    <property type="match status" value="1"/>
</dbReference>
<evidence type="ECO:0000259" key="8">
    <source>
        <dbReference type="PROSITE" id="PS50977"/>
    </source>
</evidence>
<evidence type="ECO:0000256" key="1">
    <source>
        <dbReference type="ARBA" id="ARBA00022490"/>
    </source>
</evidence>
<evidence type="ECO:0000256" key="4">
    <source>
        <dbReference type="ARBA" id="ARBA00023125"/>
    </source>
</evidence>
<evidence type="ECO:0000256" key="3">
    <source>
        <dbReference type="ARBA" id="ARBA00023054"/>
    </source>
</evidence>
<dbReference type="InterPro" id="IPR009057">
    <property type="entry name" value="Homeodomain-like_sf"/>
</dbReference>
<accession>D2YEW3</accession>
<comment type="subcellular location">
    <subcellularLocation>
        <location evidence="6">Cytoplasm</location>
        <location evidence="6">Nucleoid</location>
    </subcellularLocation>
</comment>
<feature type="DNA-binding region" description="H-T-H motif" evidence="7">
    <location>
        <begin position="61"/>
        <end position="80"/>
    </location>
</feature>
<keyword evidence="4 6" id="KW-0238">DNA-binding</keyword>
<evidence type="ECO:0000313" key="10">
    <source>
        <dbReference type="Proteomes" id="UP000004827"/>
    </source>
</evidence>
<dbReference type="Gene3D" id="1.10.357.10">
    <property type="entry name" value="Tetracycline Repressor, domain 2"/>
    <property type="match status" value="1"/>
</dbReference>
<comment type="caution">
    <text evidence="9">The sequence shown here is derived from an EMBL/GenBank/DDBJ whole genome shotgun (WGS) entry which is preliminary data.</text>
</comment>
<dbReference type="PANTHER" id="PTHR30055">
    <property type="entry name" value="HTH-TYPE TRANSCRIPTIONAL REGULATOR RUTR"/>
    <property type="match status" value="1"/>
</dbReference>
<protein>
    <recommendedName>
        <fullName evidence="6">Nucleoid occlusion factor SlmA</fullName>
    </recommendedName>
</protein>
<dbReference type="GO" id="GO:0000976">
    <property type="term" value="F:transcription cis-regulatory region binding"/>
    <property type="evidence" value="ECO:0007669"/>
    <property type="project" value="TreeGrafter"/>
</dbReference>
<dbReference type="AlphaFoldDB" id="D2YEW3"/>
<gene>
    <name evidence="6 9" type="primary">slmA</name>
    <name evidence="9" type="ORF">VMB_20600</name>
</gene>
<dbReference type="InterPro" id="IPR023769">
    <property type="entry name" value="NO_SlmA"/>
</dbReference>
<organism evidence="9 10">
    <name type="scientific">Vibrio mimicus VM603</name>
    <dbReference type="NCBI Taxonomy" id="671074"/>
    <lineage>
        <taxon>Bacteria</taxon>
        <taxon>Pseudomonadati</taxon>
        <taxon>Pseudomonadota</taxon>
        <taxon>Gammaproteobacteria</taxon>
        <taxon>Vibrionales</taxon>
        <taxon>Vibrionaceae</taxon>
        <taxon>Vibrio</taxon>
    </lineage>
</organism>
<keyword evidence="5 6" id="KW-0131">Cell cycle</keyword>
<dbReference type="Proteomes" id="UP000004827">
    <property type="component" value="Unassembled WGS sequence"/>
</dbReference>
<comment type="subunit">
    <text evidence="6">Homodimer. Interacts with FtsZ.</text>
</comment>
<reference evidence="9 10" key="1">
    <citation type="journal article" date="2009" name="BMC Evol. Biol.">
        <title>Genomic taxonomy of Vibrios.</title>
        <authorList>
            <person name="Thompson C.C."/>
            <person name="Vicente A.C."/>
            <person name="Souza R.C."/>
            <person name="Vasconcelos A.T."/>
            <person name="Vesth T."/>
            <person name="Alves N.Jr."/>
            <person name="Ussery D.W."/>
            <person name="Iida T."/>
            <person name="Thompson F.L."/>
        </authorList>
    </citation>
    <scope>NUCLEOTIDE SEQUENCE [LARGE SCALE GENOMIC DNA]</scope>
    <source>
        <strain evidence="9 10">VM603</strain>
    </source>
</reference>
<proteinExistence type="inferred from homology"/>
<dbReference type="PANTHER" id="PTHR30055:SF183">
    <property type="entry name" value="NUCLEOID OCCLUSION FACTOR SLMA"/>
    <property type="match status" value="1"/>
</dbReference>
<dbReference type="SUPFAM" id="SSF46689">
    <property type="entry name" value="Homeodomain-like"/>
    <property type="match status" value="1"/>
</dbReference>
<dbReference type="InterPro" id="IPR050109">
    <property type="entry name" value="HTH-type_TetR-like_transc_reg"/>
</dbReference>
<evidence type="ECO:0000256" key="7">
    <source>
        <dbReference type="PROSITE-ProRule" id="PRU00335"/>
    </source>
</evidence>
<evidence type="ECO:0000313" key="9">
    <source>
        <dbReference type="EMBL" id="EEW06722.1"/>
    </source>
</evidence>
<evidence type="ECO:0000256" key="5">
    <source>
        <dbReference type="ARBA" id="ARBA00023306"/>
    </source>
</evidence>
<comment type="function">
    <text evidence="6">Required for nucleoid occlusion (NO) phenomenon, which prevents Z-ring formation and cell division over the nucleoid. Acts as a DNA-associated cell division inhibitor that binds simultaneously chromosomal DNA and FtsZ, and disrupts the assembly of FtsZ polymers. SlmA-DNA-binding sequences (SBS) are dispersed on non-Ter regions of the chromosome, preventing FtsZ polymerization at these regions.</text>
</comment>
<dbReference type="GO" id="GO:0043590">
    <property type="term" value="C:bacterial nucleoid"/>
    <property type="evidence" value="ECO:0007669"/>
    <property type="project" value="UniProtKB-UniRule"/>
</dbReference>
<keyword evidence="2 6" id="KW-0132">Cell division</keyword>
<dbReference type="NCBIfam" id="NF007015">
    <property type="entry name" value="PRK09480.1"/>
    <property type="match status" value="1"/>
</dbReference>
<dbReference type="GO" id="GO:0051301">
    <property type="term" value="P:cell division"/>
    <property type="evidence" value="ECO:0007669"/>
    <property type="project" value="UniProtKB-KW"/>
</dbReference>
<dbReference type="HAMAP" id="MF_01839">
    <property type="entry name" value="NO_factor_SlmA"/>
    <property type="match status" value="1"/>
</dbReference>
<dbReference type="GO" id="GO:0005737">
    <property type="term" value="C:cytoplasm"/>
    <property type="evidence" value="ECO:0007669"/>
    <property type="project" value="UniProtKB-UniRule"/>
</dbReference>
<evidence type="ECO:0000256" key="2">
    <source>
        <dbReference type="ARBA" id="ARBA00022618"/>
    </source>
</evidence>
<dbReference type="InterPro" id="IPR054580">
    <property type="entry name" value="SlmA-like_C"/>
</dbReference>
<dbReference type="EMBL" id="ACYU01000092">
    <property type="protein sequence ID" value="EEW06722.1"/>
    <property type="molecule type" value="Genomic_DNA"/>
</dbReference>
<keyword evidence="3" id="KW-0175">Coiled coil</keyword>